<dbReference type="AlphaFoldDB" id="A0A941W0X5"/>
<dbReference type="Proteomes" id="UP000722750">
    <property type="component" value="Unassembled WGS sequence"/>
</dbReference>
<evidence type="ECO:0000313" key="1">
    <source>
        <dbReference type="EMBL" id="MBS1257332.1"/>
    </source>
</evidence>
<comment type="caution">
    <text evidence="1">The sequence shown here is derived from an EMBL/GenBank/DDBJ whole genome shotgun (WGS) entry which is preliminary data.</text>
</comment>
<accession>A0A941W0X5</accession>
<reference evidence="1" key="1">
    <citation type="journal article" date="2021" name="ISME J.">
        <title>Fine-scale metabolic discontinuity in a stratified prokaryote microbiome of a Red Sea deep halocline.</title>
        <authorList>
            <person name="Michoud G."/>
            <person name="Ngugi D.K."/>
            <person name="Barozzi A."/>
            <person name="Merlino G."/>
            <person name="Calleja M.L."/>
            <person name="Delgado-Huertas A."/>
            <person name="Moran X.A.G."/>
            <person name="Daffonchio D."/>
        </authorList>
    </citation>
    <scope>NUCLEOTIDE SEQUENCE</scope>
    <source>
        <strain evidence="1">SuakinDeep_MAG55_1</strain>
    </source>
</reference>
<gene>
    <name evidence="1" type="ORF">MAG551_00374</name>
</gene>
<organism evidence="1 2">
    <name type="scientific">Candidatus Scalindua arabica</name>
    <dbReference type="NCBI Taxonomy" id="1127984"/>
    <lineage>
        <taxon>Bacteria</taxon>
        <taxon>Pseudomonadati</taxon>
        <taxon>Planctomycetota</taxon>
        <taxon>Candidatus Brocadiia</taxon>
        <taxon>Candidatus Brocadiales</taxon>
        <taxon>Candidatus Scalinduaceae</taxon>
        <taxon>Candidatus Scalindua</taxon>
    </lineage>
</organism>
<sequence length="98" mass="11302">MDELVEIVKSLGRIYDEENIRVDIDFDPNDGITIVKFQDKNTGKNTIIINSNNKTISGIDTTKFWLPDYSNTQKANKRVLRFLEGKGYVLTSITYRKL</sequence>
<dbReference type="EMBL" id="JAANXD010000020">
    <property type="protein sequence ID" value="MBS1257332.1"/>
    <property type="molecule type" value="Genomic_DNA"/>
</dbReference>
<name>A0A941W0X5_9BACT</name>
<proteinExistence type="predicted"/>
<protein>
    <submittedName>
        <fullName evidence="1">Uncharacterized protein</fullName>
    </submittedName>
</protein>
<evidence type="ECO:0000313" key="2">
    <source>
        <dbReference type="Proteomes" id="UP000722750"/>
    </source>
</evidence>